<evidence type="ECO:0000313" key="1">
    <source>
        <dbReference type="EMBL" id="GAW80223.1"/>
    </source>
</evidence>
<proteinExistence type="predicted"/>
<dbReference type="EMBL" id="BDQF01000008">
    <property type="protein sequence ID" value="GAW80223.1"/>
    <property type="molecule type" value="Genomic_DNA"/>
</dbReference>
<evidence type="ECO:0000313" key="2">
    <source>
        <dbReference type="Proteomes" id="UP000195521"/>
    </source>
</evidence>
<dbReference type="OMA" id="EVFSYEP"/>
<dbReference type="Proteomes" id="UP000195521">
    <property type="component" value="Unassembled WGS sequence"/>
</dbReference>
<comment type="caution">
    <text evidence="1">The sequence shown here is derived from an EMBL/GenBank/DDBJ whole genome shotgun (WGS) entry which is preliminary data.</text>
</comment>
<name>A0A1Y1JIF7_PLAGO</name>
<dbReference type="RefSeq" id="XP_028542812.1">
    <property type="nucleotide sequence ID" value="XM_028687011.1"/>
</dbReference>
<gene>
    <name evidence="1" type="ORF">PGO_071380</name>
</gene>
<dbReference type="GeneID" id="39746936"/>
<dbReference type="OrthoDB" id="348706at2759"/>
<accession>A0A1Y1JIF7</accession>
<organism evidence="1 2">
    <name type="scientific">Plasmodium gonderi</name>
    <dbReference type="NCBI Taxonomy" id="77519"/>
    <lineage>
        <taxon>Eukaryota</taxon>
        <taxon>Sar</taxon>
        <taxon>Alveolata</taxon>
        <taxon>Apicomplexa</taxon>
        <taxon>Aconoidasida</taxon>
        <taxon>Haemosporida</taxon>
        <taxon>Plasmodiidae</taxon>
        <taxon>Plasmodium</taxon>
        <taxon>Plasmodium (Plasmodium)</taxon>
    </lineage>
</organism>
<keyword evidence="2" id="KW-1185">Reference proteome</keyword>
<sequence length="165" mass="19382">MMARKDDKNEDDEWELHPLFLSKIPNKKDIDKNEALSALITLINEEEEKEVFSYEPRRKNLKKKITEKGNIIYKKDRRNFYEPYHQNKKDNINYFEKYTLNKNADLQKENEDDCGGQDGDNIMNVAEQGEEGDILSQKMNNEKQTSDETSIGEVLVCLSMINLKQ</sequence>
<protein>
    <submittedName>
        <fullName evidence="1">Uncharacterized protein</fullName>
    </submittedName>
</protein>
<dbReference type="AlphaFoldDB" id="A0A1Y1JIF7"/>
<reference evidence="2" key="1">
    <citation type="submission" date="2017-04" db="EMBL/GenBank/DDBJ databases">
        <title>Plasmodium gonderi genome.</title>
        <authorList>
            <person name="Arisue N."/>
            <person name="Honma H."/>
            <person name="Kawai S."/>
            <person name="Tougan T."/>
            <person name="Tanabe K."/>
            <person name="Horii T."/>
        </authorList>
    </citation>
    <scope>NUCLEOTIDE SEQUENCE [LARGE SCALE GENOMIC DNA]</scope>
    <source>
        <strain evidence="2">ATCC 30045</strain>
    </source>
</reference>